<gene>
    <name evidence="2" type="ORF">ACFP1L_03290</name>
</gene>
<reference evidence="3" key="1">
    <citation type="journal article" date="2019" name="Int. J. Syst. Evol. Microbiol.">
        <title>The Global Catalogue of Microorganisms (GCM) 10K type strain sequencing project: providing services to taxonomists for standard genome sequencing and annotation.</title>
        <authorList>
            <consortium name="The Broad Institute Genomics Platform"/>
            <consortium name="The Broad Institute Genome Sequencing Center for Infectious Disease"/>
            <person name="Wu L."/>
            <person name="Ma J."/>
        </authorList>
    </citation>
    <scope>NUCLEOTIDE SEQUENCE [LARGE SCALE GENOMIC DNA]</scope>
    <source>
        <strain evidence="3">CCM 8930</strain>
    </source>
</reference>
<feature type="transmembrane region" description="Helical" evidence="1">
    <location>
        <begin position="156"/>
        <end position="179"/>
    </location>
</feature>
<name>A0ABW1SH07_9LACO</name>
<keyword evidence="1" id="KW-0812">Transmembrane</keyword>
<feature type="transmembrane region" description="Helical" evidence="1">
    <location>
        <begin position="240"/>
        <end position="260"/>
    </location>
</feature>
<feature type="transmembrane region" description="Helical" evidence="1">
    <location>
        <begin position="95"/>
        <end position="115"/>
    </location>
</feature>
<dbReference type="RefSeq" id="WP_137616991.1">
    <property type="nucleotide sequence ID" value="NZ_BJDI01000015.1"/>
</dbReference>
<feature type="transmembrane region" description="Helical" evidence="1">
    <location>
        <begin position="21"/>
        <end position="41"/>
    </location>
</feature>
<sequence length="269" mass="30251">MSAKLKATTRYLLREQLSYLGVVYLIVLAALIGMPLISAIFNHNLTWQLILNSLSINVGFIFGCFIFILPMLTYDHFKLLIQNGISRKTYWRARLLNIISLSFIGEAIAMAYYFFVTNPIAHRSFSAGFKYEFYGQLYGDFFGAHNLAGNLLMNFIFMWLAFIMLGLCGMAVGSIFSLLTKTVRRIVIIAVPILGLFFLGFLINWLARTSIHFNFEGLAKFLGFLVGFTGDNKVGSLNPLIATGTILIVSVIMAAIAYYFNHKLKIKNA</sequence>
<comment type="caution">
    <text evidence="2">The sequence shown here is derived from an EMBL/GenBank/DDBJ whole genome shotgun (WGS) entry which is preliminary data.</text>
</comment>
<dbReference type="EMBL" id="JBHSSE010000007">
    <property type="protein sequence ID" value="MFC6200920.1"/>
    <property type="molecule type" value="Genomic_DNA"/>
</dbReference>
<feature type="transmembrane region" description="Helical" evidence="1">
    <location>
        <begin position="53"/>
        <end position="74"/>
    </location>
</feature>
<evidence type="ECO:0000313" key="3">
    <source>
        <dbReference type="Proteomes" id="UP001596171"/>
    </source>
</evidence>
<evidence type="ECO:0000256" key="1">
    <source>
        <dbReference type="SAM" id="Phobius"/>
    </source>
</evidence>
<protein>
    <recommendedName>
        <fullName evidence="4">ABC transporter permease</fullName>
    </recommendedName>
</protein>
<feature type="transmembrane region" description="Helical" evidence="1">
    <location>
        <begin position="186"/>
        <end position="207"/>
    </location>
</feature>
<organism evidence="2 3">
    <name type="scientific">Lactiplantibacillus nangangensis</name>
    <dbReference type="NCBI Taxonomy" id="2559917"/>
    <lineage>
        <taxon>Bacteria</taxon>
        <taxon>Bacillati</taxon>
        <taxon>Bacillota</taxon>
        <taxon>Bacilli</taxon>
        <taxon>Lactobacillales</taxon>
        <taxon>Lactobacillaceae</taxon>
        <taxon>Lactiplantibacillus</taxon>
    </lineage>
</organism>
<keyword evidence="1" id="KW-1133">Transmembrane helix</keyword>
<dbReference type="Proteomes" id="UP001596171">
    <property type="component" value="Unassembled WGS sequence"/>
</dbReference>
<evidence type="ECO:0000313" key="2">
    <source>
        <dbReference type="EMBL" id="MFC6200920.1"/>
    </source>
</evidence>
<proteinExistence type="predicted"/>
<keyword evidence="1" id="KW-0472">Membrane</keyword>
<accession>A0ABW1SH07</accession>
<keyword evidence="3" id="KW-1185">Reference proteome</keyword>
<evidence type="ECO:0008006" key="4">
    <source>
        <dbReference type="Google" id="ProtNLM"/>
    </source>
</evidence>